<dbReference type="CDD" id="cd00397">
    <property type="entry name" value="DNA_BRE_C"/>
    <property type="match status" value="1"/>
</dbReference>
<dbReference type="SUPFAM" id="SSF56349">
    <property type="entry name" value="DNA breaking-rejoining enzymes"/>
    <property type="match status" value="1"/>
</dbReference>
<evidence type="ECO:0000259" key="2">
    <source>
        <dbReference type="PROSITE" id="PS51898"/>
    </source>
</evidence>
<organism evidence="3 4">
    <name type="scientific">Candidatus Paenalcaligenes intestinipullorum</name>
    <dbReference type="NCBI Taxonomy" id="2838718"/>
    <lineage>
        <taxon>Bacteria</taxon>
        <taxon>Pseudomonadati</taxon>
        <taxon>Pseudomonadota</taxon>
        <taxon>Betaproteobacteria</taxon>
        <taxon>Burkholderiales</taxon>
        <taxon>Alcaligenaceae</taxon>
        <taxon>Paenalcaligenes</taxon>
    </lineage>
</organism>
<evidence type="ECO:0000313" key="4">
    <source>
        <dbReference type="Proteomes" id="UP000823889"/>
    </source>
</evidence>
<dbReference type="InterPro" id="IPR002104">
    <property type="entry name" value="Integrase_catalytic"/>
</dbReference>
<dbReference type="InterPro" id="IPR011010">
    <property type="entry name" value="DNA_brk_join_enz"/>
</dbReference>
<feature type="domain" description="Tyr recombinase" evidence="2">
    <location>
        <begin position="127"/>
        <end position="363"/>
    </location>
</feature>
<protein>
    <submittedName>
        <fullName evidence="3">Site-specific integrase</fullName>
    </submittedName>
</protein>
<evidence type="ECO:0000256" key="1">
    <source>
        <dbReference type="ARBA" id="ARBA00023172"/>
    </source>
</evidence>
<evidence type="ECO:0000313" key="3">
    <source>
        <dbReference type="EMBL" id="HJD44663.1"/>
    </source>
</evidence>
<proteinExistence type="predicted"/>
<dbReference type="Proteomes" id="UP000823889">
    <property type="component" value="Unassembled WGS sequence"/>
</dbReference>
<dbReference type="GO" id="GO:0015074">
    <property type="term" value="P:DNA integration"/>
    <property type="evidence" value="ECO:0007669"/>
    <property type="project" value="InterPro"/>
</dbReference>
<keyword evidence="1" id="KW-0233">DNA recombination</keyword>
<dbReference type="EMBL" id="DWUQ01000136">
    <property type="protein sequence ID" value="HJD44663.1"/>
    <property type="molecule type" value="Genomic_DNA"/>
</dbReference>
<dbReference type="GO" id="GO:0006310">
    <property type="term" value="P:DNA recombination"/>
    <property type="evidence" value="ECO:0007669"/>
    <property type="project" value="UniProtKB-KW"/>
</dbReference>
<dbReference type="GO" id="GO:0003677">
    <property type="term" value="F:DNA binding"/>
    <property type="evidence" value="ECO:0007669"/>
    <property type="project" value="InterPro"/>
</dbReference>
<accession>A0A9D2RK82</accession>
<reference evidence="3" key="1">
    <citation type="journal article" date="2021" name="PeerJ">
        <title>Extensive microbial diversity within the chicken gut microbiome revealed by metagenomics and culture.</title>
        <authorList>
            <person name="Gilroy R."/>
            <person name="Ravi A."/>
            <person name="Getino M."/>
            <person name="Pursley I."/>
            <person name="Horton D.L."/>
            <person name="Alikhan N.F."/>
            <person name="Baker D."/>
            <person name="Gharbi K."/>
            <person name="Hall N."/>
            <person name="Watson M."/>
            <person name="Adriaenssens E.M."/>
            <person name="Foster-Nyarko E."/>
            <person name="Jarju S."/>
            <person name="Secka A."/>
            <person name="Antonio M."/>
            <person name="Oren A."/>
            <person name="Chaudhuri R.R."/>
            <person name="La Ragione R."/>
            <person name="Hildebrand F."/>
            <person name="Pallen M.J."/>
        </authorList>
    </citation>
    <scope>NUCLEOTIDE SEQUENCE</scope>
    <source>
        <strain evidence="3">9264</strain>
    </source>
</reference>
<dbReference type="Pfam" id="PF00589">
    <property type="entry name" value="Phage_integrase"/>
    <property type="match status" value="1"/>
</dbReference>
<name>A0A9D2RK82_9BURK</name>
<gene>
    <name evidence="3" type="ORF">H9906_06510</name>
</gene>
<dbReference type="AlphaFoldDB" id="A0A9D2RK82"/>
<dbReference type="Gene3D" id="1.10.443.10">
    <property type="entry name" value="Intergrase catalytic core"/>
    <property type="match status" value="1"/>
</dbReference>
<reference evidence="3" key="2">
    <citation type="submission" date="2021-04" db="EMBL/GenBank/DDBJ databases">
        <authorList>
            <person name="Gilroy R."/>
        </authorList>
    </citation>
    <scope>NUCLEOTIDE SEQUENCE</scope>
    <source>
        <strain evidence="3">9264</strain>
    </source>
</reference>
<sequence length="367" mass="42006">MDKSNQIKEHFAQQGIDPVLIFDRYLLAELPSVRDSTIRNYQTLWLRFLGWLIEVHLTIPKVRDQDIHAFFSGLKDINRQQRERYQLVIKRGFEAVQSNYKNLANPLQSKGLQDIHAEDWRSGQSNRSKQFLSIEQSSALIQQLNASFTIAQQESQKLGLTPNVWKLIRDHTLVALALGSGLKVLELLSLRPEAIQFDTNTVLIDCGCLIDFDPKVQHDVNRTTPNESIIQAYIHDQQGQHRHVRLMDWAIDWLQLWLSVRFDTTVLFPSRRIIKSGQKSVMNPATLARIVQAWGLEHGFKGLTAQRLRNTYGALRLEDGATLDALNAEMGYVSHAAGAFKLAQEWQHFKASHALEKLEDQDKPNIA</sequence>
<comment type="caution">
    <text evidence="3">The sequence shown here is derived from an EMBL/GenBank/DDBJ whole genome shotgun (WGS) entry which is preliminary data.</text>
</comment>
<dbReference type="InterPro" id="IPR013762">
    <property type="entry name" value="Integrase-like_cat_sf"/>
</dbReference>
<dbReference type="PROSITE" id="PS51898">
    <property type="entry name" value="TYR_RECOMBINASE"/>
    <property type="match status" value="1"/>
</dbReference>